<dbReference type="AlphaFoldDB" id="A0A2N3LFA3"/>
<dbReference type="EMBL" id="PIQO01000021">
    <property type="protein sequence ID" value="PKR83237.1"/>
    <property type="molecule type" value="Genomic_DNA"/>
</dbReference>
<feature type="binding site" evidence="8">
    <location>
        <position position="105"/>
    </location>
    <ligand>
        <name>Mg(2+)</name>
        <dbReference type="ChEBI" id="CHEBI:18420"/>
    </ligand>
</feature>
<evidence type="ECO:0000256" key="2">
    <source>
        <dbReference type="ARBA" id="ARBA00022553"/>
    </source>
</evidence>
<dbReference type="InterPro" id="IPR001952">
    <property type="entry name" value="Alkaline_phosphatase"/>
</dbReference>
<evidence type="ECO:0000313" key="11">
    <source>
        <dbReference type="Proteomes" id="UP000233440"/>
    </source>
</evidence>
<feature type="binding site" evidence="8">
    <location>
        <position position="389"/>
    </location>
    <ligand>
        <name>Zn(2+)</name>
        <dbReference type="ChEBI" id="CHEBI:29105"/>
        <label>2</label>
    </ligand>
</feature>
<protein>
    <submittedName>
        <fullName evidence="10">Alkaline phosphatase</fullName>
    </submittedName>
</protein>
<keyword evidence="5 8" id="KW-0862">Zinc</keyword>
<dbReference type="InterPro" id="IPR017850">
    <property type="entry name" value="Alkaline_phosphatase_core_sf"/>
</dbReference>
<organism evidence="10 11">
    <name type="scientific">Heyndrickxia camelliae</name>
    <dbReference type="NCBI Taxonomy" id="1707093"/>
    <lineage>
        <taxon>Bacteria</taxon>
        <taxon>Bacillati</taxon>
        <taxon>Bacillota</taxon>
        <taxon>Bacilli</taxon>
        <taxon>Bacillales</taxon>
        <taxon>Bacillaceae</taxon>
        <taxon>Heyndrickxia</taxon>
    </lineage>
</organism>
<feature type="binding site" evidence="8">
    <location>
        <position position="250"/>
    </location>
    <ligand>
        <name>Zn(2+)</name>
        <dbReference type="ChEBI" id="CHEBI:29105"/>
        <label>2</label>
    </ligand>
</feature>
<dbReference type="PROSITE" id="PS00123">
    <property type="entry name" value="ALKALINE_PHOSPHATASE"/>
    <property type="match status" value="1"/>
</dbReference>
<dbReference type="SMART" id="SM00098">
    <property type="entry name" value="alkPPc"/>
    <property type="match status" value="1"/>
</dbReference>
<evidence type="ECO:0000256" key="6">
    <source>
        <dbReference type="ARBA" id="ARBA00022842"/>
    </source>
</evidence>
<dbReference type="InterPro" id="IPR018299">
    <property type="entry name" value="Alkaline_phosphatase_AS"/>
</dbReference>
<dbReference type="CDD" id="cd16012">
    <property type="entry name" value="ALP"/>
    <property type="match status" value="1"/>
</dbReference>
<feature type="binding site" evidence="8">
    <location>
        <position position="293"/>
    </location>
    <ligand>
        <name>Zn(2+)</name>
        <dbReference type="ChEBI" id="CHEBI:29105"/>
        <label>2</label>
    </ligand>
</feature>
<keyword evidence="6 8" id="KW-0460">Magnesium</keyword>
<evidence type="ECO:0000256" key="5">
    <source>
        <dbReference type="ARBA" id="ARBA00022833"/>
    </source>
</evidence>
<evidence type="ECO:0000256" key="9">
    <source>
        <dbReference type="RuleBase" id="RU003946"/>
    </source>
</evidence>
<evidence type="ECO:0000256" key="4">
    <source>
        <dbReference type="ARBA" id="ARBA00022801"/>
    </source>
</evidence>
<evidence type="ECO:0000256" key="3">
    <source>
        <dbReference type="ARBA" id="ARBA00022723"/>
    </source>
</evidence>
<comment type="cofactor">
    <cofactor evidence="8">
        <name>Mg(2+)</name>
        <dbReference type="ChEBI" id="CHEBI:18420"/>
    </cofactor>
    <text evidence="8">Binds 1 Mg(2+) ion.</text>
</comment>
<dbReference type="PRINTS" id="PR00113">
    <property type="entry name" value="ALKPHPHTASE"/>
</dbReference>
<dbReference type="Gene3D" id="3.40.720.10">
    <property type="entry name" value="Alkaline Phosphatase, subunit A"/>
    <property type="match status" value="1"/>
</dbReference>
<dbReference type="OrthoDB" id="9794455at2"/>
<evidence type="ECO:0000256" key="7">
    <source>
        <dbReference type="PIRSR" id="PIRSR601952-1"/>
    </source>
</evidence>
<gene>
    <name evidence="10" type="ORF">CWO92_20280</name>
</gene>
<keyword evidence="4" id="KW-0378">Hydrolase</keyword>
<feature type="binding site" evidence="8">
    <location>
        <position position="103"/>
    </location>
    <ligand>
        <name>Mg(2+)</name>
        <dbReference type="ChEBI" id="CHEBI:18420"/>
    </ligand>
</feature>
<feature type="active site" description="Phosphoserine intermediate" evidence="7">
    <location>
        <position position="44"/>
    </location>
</feature>
<keyword evidence="11" id="KW-1185">Reference proteome</keyword>
<feature type="binding site" evidence="8">
    <location>
        <position position="292"/>
    </location>
    <ligand>
        <name>Zn(2+)</name>
        <dbReference type="ChEBI" id="CHEBI:29105"/>
        <label>2</label>
    </ligand>
</feature>
<evidence type="ECO:0000256" key="1">
    <source>
        <dbReference type="ARBA" id="ARBA00005984"/>
    </source>
</evidence>
<dbReference type="Pfam" id="PF00245">
    <property type="entry name" value="Alk_phosphatase"/>
    <property type="match status" value="1"/>
</dbReference>
<dbReference type="GO" id="GO:0046872">
    <property type="term" value="F:metal ion binding"/>
    <property type="evidence" value="ECO:0007669"/>
    <property type="project" value="UniProtKB-KW"/>
</dbReference>
<dbReference type="PANTHER" id="PTHR11596">
    <property type="entry name" value="ALKALINE PHOSPHATASE"/>
    <property type="match status" value="1"/>
</dbReference>
<dbReference type="PANTHER" id="PTHR11596:SF5">
    <property type="entry name" value="ALKALINE PHOSPHATASE"/>
    <property type="match status" value="1"/>
</dbReference>
<keyword evidence="2" id="KW-0597">Phosphoprotein</keyword>
<comment type="caution">
    <text evidence="10">The sequence shown here is derived from an EMBL/GenBank/DDBJ whole genome shotgun (WGS) entry which is preliminary data.</text>
</comment>
<comment type="cofactor">
    <cofactor evidence="8">
        <name>Zn(2+)</name>
        <dbReference type="ChEBI" id="CHEBI:29105"/>
    </cofactor>
    <text evidence="8">Binds 2 Zn(2+) ions.</text>
</comment>
<evidence type="ECO:0000256" key="8">
    <source>
        <dbReference type="PIRSR" id="PIRSR601952-2"/>
    </source>
</evidence>
<keyword evidence="3 8" id="KW-0479">Metal-binding</keyword>
<sequence length="503" mass="55144">MVMDGTNSDVLTLARWYKGRALALDEILVGGVKTYSLQSGITDSAAAGTAMATGHKTSVDMIGLVPKLKNNKIQSVQPAVSILEAAKLKGLLTGIVSTSPIQHATPAAFTSHTLSRNGYDDIAEQQVYQGLDIVLGGGKVSLLPKKNDNILHTPSGVGSNMPFNRKDGENLLDEIKRSGYAFVETNSELEKVNKGKVWGSFADVDIAYELDRPSLAPNQPSLAYMTKKALNLLHNQQKGFFLFVEGSKIDWAAHKNDPVGMISEVLSFDAAVEEALHFAQQNPNTLLIAVADHGNSGLTMGNQNTNKSYSKTPINQFIDPLKKAKLTATGAASLLKKDRSNIDEVTSYYGLSPLSVQDMKRIETTDNVELELAKQMAKRANLGFTTLGHSGEDVFLYAYGPGKPTGLINNTDFPSYITKFLGISSLNHFNQTLFMDAKVYYEKKGYKVKVDLTDRHNPLFIAEKKGQKIIYPANKNYKLVNGKRNDLIGVNVYVNQQFWITEK</sequence>
<evidence type="ECO:0000313" key="10">
    <source>
        <dbReference type="EMBL" id="PKR83237.1"/>
    </source>
</evidence>
<dbReference type="Gene3D" id="1.10.60.40">
    <property type="match status" value="1"/>
</dbReference>
<dbReference type="SUPFAM" id="SSF53649">
    <property type="entry name" value="Alkaline phosphatase-like"/>
    <property type="match status" value="1"/>
</dbReference>
<reference evidence="10 11" key="1">
    <citation type="submission" date="2017-11" db="EMBL/GenBank/DDBJ databases">
        <title>Bacillus camelliae sp. nov., isolated from pu'er tea.</title>
        <authorList>
            <person name="Niu L."/>
        </authorList>
    </citation>
    <scope>NUCLEOTIDE SEQUENCE [LARGE SCALE GENOMIC DNA]</scope>
    <source>
        <strain evidence="10 11">7578-1</strain>
    </source>
</reference>
<comment type="similarity">
    <text evidence="1 9">Belongs to the alkaline phosphatase family.</text>
</comment>
<feature type="binding site" evidence="8">
    <location>
        <position position="245"/>
    </location>
    <ligand>
        <name>Mg(2+)</name>
        <dbReference type="ChEBI" id="CHEBI:18420"/>
    </ligand>
</feature>
<dbReference type="GO" id="GO:0004035">
    <property type="term" value="F:alkaline phosphatase activity"/>
    <property type="evidence" value="ECO:0007669"/>
    <property type="project" value="TreeGrafter"/>
</dbReference>
<accession>A0A2N3LFA3</accession>
<proteinExistence type="inferred from homology"/>
<dbReference type="Proteomes" id="UP000233440">
    <property type="component" value="Unassembled WGS sequence"/>
</dbReference>
<feature type="binding site" evidence="8">
    <location>
        <position position="254"/>
    </location>
    <ligand>
        <name>Zn(2+)</name>
        <dbReference type="ChEBI" id="CHEBI:29105"/>
        <label>2</label>
    </ligand>
</feature>
<name>A0A2N3LFA3_9BACI</name>